<feature type="compositionally biased region" description="Polar residues" evidence="1">
    <location>
        <begin position="322"/>
        <end position="332"/>
    </location>
</feature>
<evidence type="ECO:0000256" key="3">
    <source>
        <dbReference type="SAM" id="SignalP"/>
    </source>
</evidence>
<feature type="region of interest" description="Disordered" evidence="1">
    <location>
        <begin position="1447"/>
        <end position="1476"/>
    </location>
</feature>
<proteinExistence type="predicted"/>
<feature type="region of interest" description="Disordered" evidence="1">
    <location>
        <begin position="150"/>
        <end position="228"/>
    </location>
</feature>
<protein>
    <submittedName>
        <fullName evidence="4">Putative transmembrane protein</fullName>
    </submittedName>
</protein>
<feature type="compositionally biased region" description="Acidic residues" evidence="1">
    <location>
        <begin position="429"/>
        <end position="438"/>
    </location>
</feature>
<dbReference type="EMBL" id="AHZU02000071">
    <property type="protein sequence ID" value="KFG48846.1"/>
    <property type="molecule type" value="Genomic_DNA"/>
</dbReference>
<feature type="region of interest" description="Disordered" evidence="1">
    <location>
        <begin position="1400"/>
        <end position="1428"/>
    </location>
</feature>
<feature type="region of interest" description="Disordered" evidence="1">
    <location>
        <begin position="390"/>
        <end position="475"/>
    </location>
</feature>
<feature type="compositionally biased region" description="Polar residues" evidence="1">
    <location>
        <begin position="1467"/>
        <end position="1476"/>
    </location>
</feature>
<feature type="compositionally biased region" description="Acidic residues" evidence="1">
    <location>
        <begin position="447"/>
        <end position="459"/>
    </location>
</feature>
<feature type="compositionally biased region" description="Polar residues" evidence="1">
    <location>
        <begin position="150"/>
        <end position="164"/>
    </location>
</feature>
<sequence>MEQSAGVRRFFSNLSFIGTTVALLLLASAGLPISASAEAANENAAAGVWTQPSVSRESGPVLDVMRTALLRSANSSSATSLDKTQSDQMADTDVGVTLDSLRDLTDSQERVAAADTAAILSSELDQFPAAHVVALSPRYRLLSSFTTNASVASSSGESGRLFSTTRKEGTTPRALRPKAEKSATVNQGEGQPTEFAIDATDDGHKLAPRRGTGIEAKAGGAQESEERADASWELGAPPSSLNVESVLATPPAAAGVSHMHSMPGKGYPGVASLSGRAIEEQDVSRFSAENEAVDKPRHLRDDDVYAAFSETGEHHRSAEPSDASSGLSRPSGTPNPPNIILSGDASSTSGNSHSPAEASTGRRRHAGGAFPTSDDEIREWLITGAPFVPQVPAASINGPRLPITWSEGEGTEMWPESPDEESSFKTPGEMEDLGEVDQDSSAGDGGGDGDWDRVDEEGWPEGSGHEDQPTSGQASSFHALMKRRYRPYCQRLAADPRWQRQFGILVLSAVDWPLYTHKKHWKQPAIRTFFDALEQLTDDKSDDRLTGANVRYATQIRQCGFDAILRQQLESLRKTVNSMEEFASLVRAQRTVDVKLKDMLSYLPEYKLALVLTRATLGNLYQAVSQLQILYYYQADFKKEDATNVWQSMFRSERRVHWSLLQLLGVTNQVVTPKPMHGIIILQVDKVESREKAVLELFDFVENEATQQALLKFESTVASSITMRIRKVARDFRRVLSFGWLSANADAFLSLPDCIVTAFYLKPGGADETTSVPPTRVRPAGSSNRRTRQGNSEDKGEIADSSAAGATADTQSVSVPVDMPEKEVAPSQRGRALSAVNTTPSGEDASSVTSFPAVTVDPRAAFAVDSSSADKGSSPSNSSGSKRTPIEIGQFGFEMEATIAQKLKEKLPPGSMYIQLSLADAWDFQPESRLSGQTNIIPSYSATQILKANLGWDPSLVGVGMARVVYSTITDPYSSSLADKGKQDEYDNDRNLIIRVPNALFRGEENFLDEVMSMIVVPSLQDSASRTVAPDRLKVMGAARRLTVGDVLKTGMFGVGIPYSQHRVIESMVDPDSVCVHLLVKGLRERTRENSLELPGVAIFDRFTRRSRGRYMLVFVDVVPKKTAAPIHTQNQAVRQGGYPSWVLLLSNICVALFFIFVIVCLLLNHYVKLPWWVACICGSHNPFIREPEYMPSRTQLGSLSSSVSTLAPGASVRVSSTGNLSKGGYFSDDVRKGSSAARAERHAARRSSRERASVQTRSDSGVHPGGATGMRRPVDDRFVKGGSPVVLEPIQPAGDNFCGDQKHLFESYKSGDTPLSVEPPRVSTVSPTTSVSGDRGERKQNSVLETPDVSQTRGASHAGEGRSHSDEKFRRDSTRNLRQTAPNLAVSDSEYMACVASANKDSRASWGRGSGPGYAGDRHLSSRASQSGLEQLKALEIARAYRENRNDLAKSMERRRASRRSADASGTQGSAMPHD</sequence>
<keyword evidence="2" id="KW-1133">Transmembrane helix</keyword>
<accession>A0A086KWS8</accession>
<evidence type="ECO:0000313" key="5">
    <source>
        <dbReference type="Proteomes" id="UP000028837"/>
    </source>
</evidence>
<feature type="compositionally biased region" description="Basic and acidic residues" evidence="1">
    <location>
        <begin position="1233"/>
        <end position="1253"/>
    </location>
</feature>
<dbReference type="Proteomes" id="UP000028837">
    <property type="component" value="Unassembled WGS sequence"/>
</dbReference>
<keyword evidence="2 4" id="KW-0812">Transmembrane</keyword>
<feature type="compositionally biased region" description="Low complexity" evidence="1">
    <location>
        <begin position="1317"/>
        <end position="1333"/>
    </location>
</feature>
<keyword evidence="2" id="KW-0472">Membrane</keyword>
<feature type="transmembrane region" description="Helical" evidence="2">
    <location>
        <begin position="1142"/>
        <end position="1164"/>
    </location>
</feature>
<feature type="region of interest" description="Disordered" evidence="1">
    <location>
        <begin position="310"/>
        <end position="372"/>
    </location>
</feature>
<feature type="region of interest" description="Disordered" evidence="1">
    <location>
        <begin position="864"/>
        <end position="885"/>
    </location>
</feature>
<keyword evidence="3" id="KW-0732">Signal</keyword>
<dbReference type="VEuPathDB" id="ToxoDB:TGDOM2_233220"/>
<evidence type="ECO:0000313" key="4">
    <source>
        <dbReference type="EMBL" id="KFG48846.1"/>
    </source>
</evidence>
<feature type="chain" id="PRO_5001809524" evidence="3">
    <location>
        <begin position="38"/>
        <end position="1476"/>
    </location>
</feature>
<reference evidence="4 5" key="1">
    <citation type="submission" date="2014-02" db="EMBL/GenBank/DDBJ databases">
        <authorList>
            <person name="Sibley D."/>
            <person name="Venepally P."/>
            <person name="Karamycheva S."/>
            <person name="Hadjithomas M."/>
            <person name="Khan A."/>
            <person name="Brunk B."/>
            <person name="Roos D."/>
            <person name="Caler E."/>
            <person name="Lorenzi H."/>
        </authorList>
    </citation>
    <scope>NUCLEOTIDE SEQUENCE [LARGE SCALE GENOMIC DNA]</scope>
    <source>
        <strain evidence="4 5">GAB2-2007-GAL-DOM2</strain>
    </source>
</reference>
<feature type="compositionally biased region" description="Polar residues" evidence="1">
    <location>
        <begin position="1342"/>
        <end position="1355"/>
    </location>
</feature>
<feature type="compositionally biased region" description="Polar residues" evidence="1">
    <location>
        <begin position="835"/>
        <end position="852"/>
    </location>
</feature>
<feature type="compositionally biased region" description="Polar residues" evidence="1">
    <location>
        <begin position="344"/>
        <end position="354"/>
    </location>
</feature>
<feature type="region of interest" description="Disordered" evidence="1">
    <location>
        <begin position="767"/>
        <end position="852"/>
    </location>
</feature>
<feature type="compositionally biased region" description="Basic and acidic residues" evidence="1">
    <location>
        <begin position="1447"/>
        <end position="1456"/>
    </location>
</feature>
<feature type="compositionally biased region" description="Low complexity" evidence="1">
    <location>
        <begin position="865"/>
        <end position="882"/>
    </location>
</feature>
<name>A0A086KWS8_TOXGO</name>
<comment type="caution">
    <text evidence="4">The sequence shown here is derived from an EMBL/GenBank/DDBJ whole genome shotgun (WGS) entry which is preliminary data.</text>
</comment>
<evidence type="ECO:0000256" key="1">
    <source>
        <dbReference type="SAM" id="MobiDB-lite"/>
    </source>
</evidence>
<organism evidence="4 5">
    <name type="scientific">Toxoplasma gondii GAB2-2007-GAL-DOM2</name>
    <dbReference type="NCBI Taxonomy" id="1130820"/>
    <lineage>
        <taxon>Eukaryota</taxon>
        <taxon>Sar</taxon>
        <taxon>Alveolata</taxon>
        <taxon>Apicomplexa</taxon>
        <taxon>Conoidasida</taxon>
        <taxon>Coccidia</taxon>
        <taxon>Eucoccidiorida</taxon>
        <taxon>Eimeriorina</taxon>
        <taxon>Sarcocystidae</taxon>
        <taxon>Toxoplasma</taxon>
    </lineage>
</organism>
<gene>
    <name evidence="4" type="ORF">TGDOM2_233220</name>
</gene>
<feature type="compositionally biased region" description="Low complexity" evidence="1">
    <location>
        <begin position="799"/>
        <end position="810"/>
    </location>
</feature>
<dbReference type="OrthoDB" id="331125at2759"/>
<feature type="compositionally biased region" description="Basic and acidic residues" evidence="1">
    <location>
        <begin position="1360"/>
        <end position="1376"/>
    </location>
</feature>
<evidence type="ECO:0000256" key="2">
    <source>
        <dbReference type="SAM" id="Phobius"/>
    </source>
</evidence>
<feature type="signal peptide" evidence="3">
    <location>
        <begin position="1"/>
        <end position="37"/>
    </location>
</feature>
<feature type="region of interest" description="Disordered" evidence="1">
    <location>
        <begin position="1233"/>
        <end position="1385"/>
    </location>
</feature>